<organism evidence="1 2">
    <name type="scientific">Porphyromonas endodontalis (strain ATCC 35406 / DSM 24491 / JCM 8526 / CCUG 16442 / BCRC 14492 / NCTC 13058 / HG 370)</name>
    <name type="common">Bacteroides endodontalis</name>
    <dbReference type="NCBI Taxonomy" id="553175"/>
    <lineage>
        <taxon>Bacteria</taxon>
        <taxon>Pseudomonadati</taxon>
        <taxon>Bacteroidota</taxon>
        <taxon>Bacteroidia</taxon>
        <taxon>Bacteroidales</taxon>
        <taxon>Porphyromonadaceae</taxon>
        <taxon>Porphyromonas</taxon>
    </lineage>
</organism>
<keyword evidence="2" id="KW-1185">Reference proteome</keyword>
<dbReference type="STRING" id="553175.POREN0001_1947"/>
<dbReference type="AlphaFoldDB" id="C3JCS8"/>
<proteinExistence type="predicted"/>
<protein>
    <submittedName>
        <fullName evidence="1">Uncharacterized protein</fullName>
    </submittedName>
</protein>
<gene>
    <name evidence="1" type="ORF">POREN0001_1947</name>
</gene>
<evidence type="ECO:0000313" key="2">
    <source>
        <dbReference type="Proteomes" id="UP000004295"/>
    </source>
</evidence>
<comment type="caution">
    <text evidence="1">The sequence shown here is derived from an EMBL/GenBank/DDBJ whole genome shotgun (WGS) entry which is preliminary data.</text>
</comment>
<dbReference type="Proteomes" id="UP000004295">
    <property type="component" value="Unassembled WGS sequence"/>
</dbReference>
<name>C3JCS8_POREA</name>
<dbReference type="EMBL" id="ACNN01000035">
    <property type="protein sequence ID" value="EEN82060.1"/>
    <property type="molecule type" value="Genomic_DNA"/>
</dbReference>
<evidence type="ECO:0000313" key="1">
    <source>
        <dbReference type="EMBL" id="EEN82060.1"/>
    </source>
</evidence>
<reference evidence="1 2" key="1">
    <citation type="submission" date="2009-04" db="EMBL/GenBank/DDBJ databases">
        <authorList>
            <person name="Sebastian Y."/>
            <person name="Madupu R."/>
            <person name="Durkin A.S."/>
            <person name="Torralba M."/>
            <person name="Methe B."/>
            <person name="Sutton G.G."/>
            <person name="Strausberg R.L."/>
            <person name="Nelson K.E."/>
        </authorList>
    </citation>
    <scope>NUCLEOTIDE SEQUENCE [LARGE SCALE GENOMIC DNA]</scope>
    <source>
        <strain evidence="2">ATCC 35406 / BCRC 14492 / JCM 8526 / NCTC 13058 / HG 370</strain>
    </source>
</reference>
<accession>C3JCS8</accession>
<sequence>MFKNKIPEKKALLLHQKKPTKPAFDYKIVSNPCESIG</sequence>